<sequence length="187" mass="20961">EDSLRKPGTIGRPVFHAQVALVDKEGRGVKPGEVGEIVVQGSIMMKEYWMDPVKTGDTLRNGRLHTGDLARMDEDGYFYLVDRLCDMYISGGENIYPAEVEAVFRTHPEVREAAVVGVSDDVWGEVGHAFVTCNNASELRPEDLIAFCKGRLAKYKWPKKITFCEDFPRTALGKIRKPLLTDSKQEV</sequence>
<feature type="non-terminal residue" evidence="5">
    <location>
        <position position="1"/>
    </location>
</feature>
<evidence type="ECO:0008006" key="6">
    <source>
        <dbReference type="Google" id="ProtNLM"/>
    </source>
</evidence>
<dbReference type="PANTHER" id="PTHR43201:SF5">
    <property type="entry name" value="MEDIUM-CHAIN ACYL-COA LIGASE ACSF2, MITOCHONDRIAL"/>
    <property type="match status" value="1"/>
</dbReference>
<dbReference type="AlphaFoldDB" id="A0A0F9AJD4"/>
<dbReference type="Gene3D" id="3.40.50.12780">
    <property type="entry name" value="N-terminal domain of ligase-like"/>
    <property type="match status" value="1"/>
</dbReference>
<dbReference type="InterPro" id="IPR000873">
    <property type="entry name" value="AMP-dep_synth/lig_dom"/>
</dbReference>
<evidence type="ECO:0000259" key="3">
    <source>
        <dbReference type="Pfam" id="PF00501"/>
    </source>
</evidence>
<keyword evidence="2" id="KW-0436">Ligase</keyword>
<dbReference type="InterPro" id="IPR042099">
    <property type="entry name" value="ANL_N_sf"/>
</dbReference>
<organism evidence="5">
    <name type="scientific">marine sediment metagenome</name>
    <dbReference type="NCBI Taxonomy" id="412755"/>
    <lineage>
        <taxon>unclassified sequences</taxon>
        <taxon>metagenomes</taxon>
        <taxon>ecological metagenomes</taxon>
    </lineage>
</organism>
<dbReference type="InterPro" id="IPR045851">
    <property type="entry name" value="AMP-bd_C_sf"/>
</dbReference>
<dbReference type="InterPro" id="IPR025110">
    <property type="entry name" value="AMP-bd_C"/>
</dbReference>
<evidence type="ECO:0000256" key="1">
    <source>
        <dbReference type="ARBA" id="ARBA00006432"/>
    </source>
</evidence>
<accession>A0A0F9AJD4</accession>
<name>A0A0F9AJD4_9ZZZZ</name>
<dbReference type="PANTHER" id="PTHR43201">
    <property type="entry name" value="ACYL-COA SYNTHETASE"/>
    <property type="match status" value="1"/>
</dbReference>
<evidence type="ECO:0000259" key="4">
    <source>
        <dbReference type="Pfam" id="PF13193"/>
    </source>
</evidence>
<comment type="similarity">
    <text evidence="1">Belongs to the ATP-dependent AMP-binding enzyme family.</text>
</comment>
<dbReference type="Gene3D" id="3.30.300.30">
    <property type="match status" value="1"/>
</dbReference>
<dbReference type="FunFam" id="3.30.300.30:FF:000008">
    <property type="entry name" value="2,3-dihydroxybenzoate-AMP ligase"/>
    <property type="match status" value="1"/>
</dbReference>
<dbReference type="Pfam" id="PF13193">
    <property type="entry name" value="AMP-binding_C"/>
    <property type="match status" value="1"/>
</dbReference>
<dbReference type="SUPFAM" id="SSF56801">
    <property type="entry name" value="Acetyl-CoA synthetase-like"/>
    <property type="match status" value="1"/>
</dbReference>
<feature type="domain" description="AMP-binding enzyme C-terminal" evidence="4">
    <location>
        <begin position="99"/>
        <end position="174"/>
    </location>
</feature>
<dbReference type="GO" id="GO:0031956">
    <property type="term" value="F:medium-chain fatty acid-CoA ligase activity"/>
    <property type="evidence" value="ECO:0007669"/>
    <property type="project" value="TreeGrafter"/>
</dbReference>
<proteinExistence type="inferred from homology"/>
<dbReference type="EMBL" id="LAZR01057323">
    <property type="protein sequence ID" value="KKK72291.1"/>
    <property type="molecule type" value="Genomic_DNA"/>
</dbReference>
<dbReference type="Pfam" id="PF00501">
    <property type="entry name" value="AMP-binding"/>
    <property type="match status" value="1"/>
</dbReference>
<feature type="domain" description="AMP-dependent synthetase/ligase" evidence="3">
    <location>
        <begin position="3"/>
        <end position="49"/>
    </location>
</feature>
<evidence type="ECO:0000313" key="5">
    <source>
        <dbReference type="EMBL" id="KKK72291.1"/>
    </source>
</evidence>
<reference evidence="5" key="1">
    <citation type="journal article" date="2015" name="Nature">
        <title>Complex archaea that bridge the gap between prokaryotes and eukaryotes.</title>
        <authorList>
            <person name="Spang A."/>
            <person name="Saw J.H."/>
            <person name="Jorgensen S.L."/>
            <person name="Zaremba-Niedzwiedzka K."/>
            <person name="Martijn J."/>
            <person name="Lind A.E."/>
            <person name="van Eijk R."/>
            <person name="Schleper C."/>
            <person name="Guy L."/>
            <person name="Ettema T.J."/>
        </authorList>
    </citation>
    <scope>NUCLEOTIDE SEQUENCE</scope>
</reference>
<dbReference type="GO" id="GO:0006631">
    <property type="term" value="P:fatty acid metabolic process"/>
    <property type="evidence" value="ECO:0007669"/>
    <property type="project" value="TreeGrafter"/>
</dbReference>
<protein>
    <recommendedName>
        <fullName evidence="6">AMP-binding enzyme C-terminal domain-containing protein</fullName>
    </recommendedName>
</protein>
<evidence type="ECO:0000256" key="2">
    <source>
        <dbReference type="ARBA" id="ARBA00022598"/>
    </source>
</evidence>
<comment type="caution">
    <text evidence="5">The sequence shown here is derived from an EMBL/GenBank/DDBJ whole genome shotgun (WGS) entry which is preliminary data.</text>
</comment>
<gene>
    <name evidence="5" type="ORF">LCGC14_2905350</name>
</gene>